<dbReference type="Proteomes" id="UP000076761">
    <property type="component" value="Unassembled WGS sequence"/>
</dbReference>
<evidence type="ECO:0000313" key="1">
    <source>
        <dbReference type="EMBL" id="KZT23317.1"/>
    </source>
</evidence>
<dbReference type="InParanoid" id="A0A165R517"/>
<accession>A0A165R517</accession>
<gene>
    <name evidence="1" type="ORF">NEOLEDRAFT_1136654</name>
</gene>
<keyword evidence="2" id="KW-1185">Reference proteome</keyword>
<protein>
    <recommendedName>
        <fullName evidence="3">F-box domain-containing protein</fullName>
    </recommendedName>
</protein>
<name>A0A165R517_9AGAM</name>
<dbReference type="InterPro" id="IPR032675">
    <property type="entry name" value="LRR_dom_sf"/>
</dbReference>
<dbReference type="STRING" id="1314782.A0A165R517"/>
<reference evidence="1 2" key="1">
    <citation type="journal article" date="2016" name="Mol. Biol. Evol.">
        <title>Comparative Genomics of Early-Diverging Mushroom-Forming Fungi Provides Insights into the Origins of Lignocellulose Decay Capabilities.</title>
        <authorList>
            <person name="Nagy L.G."/>
            <person name="Riley R."/>
            <person name="Tritt A."/>
            <person name="Adam C."/>
            <person name="Daum C."/>
            <person name="Floudas D."/>
            <person name="Sun H."/>
            <person name="Yadav J.S."/>
            <person name="Pangilinan J."/>
            <person name="Larsson K.H."/>
            <person name="Matsuura K."/>
            <person name="Barry K."/>
            <person name="Labutti K."/>
            <person name="Kuo R."/>
            <person name="Ohm R.A."/>
            <person name="Bhattacharya S.S."/>
            <person name="Shirouzu T."/>
            <person name="Yoshinaga Y."/>
            <person name="Martin F.M."/>
            <person name="Grigoriev I.V."/>
            <person name="Hibbett D.S."/>
        </authorList>
    </citation>
    <scope>NUCLEOTIDE SEQUENCE [LARGE SCALE GENOMIC DNA]</scope>
    <source>
        <strain evidence="1 2">HHB14362 ss-1</strain>
    </source>
</reference>
<evidence type="ECO:0008006" key="3">
    <source>
        <dbReference type="Google" id="ProtNLM"/>
    </source>
</evidence>
<organism evidence="1 2">
    <name type="scientific">Neolentinus lepideus HHB14362 ss-1</name>
    <dbReference type="NCBI Taxonomy" id="1314782"/>
    <lineage>
        <taxon>Eukaryota</taxon>
        <taxon>Fungi</taxon>
        <taxon>Dikarya</taxon>
        <taxon>Basidiomycota</taxon>
        <taxon>Agaricomycotina</taxon>
        <taxon>Agaricomycetes</taxon>
        <taxon>Gloeophyllales</taxon>
        <taxon>Gloeophyllaceae</taxon>
        <taxon>Neolentinus</taxon>
    </lineage>
</organism>
<sequence length="122" mass="13464">MSSLMLQRLGGPDRTRAQALEDLDLRRTDKHGQVDLSLFASPVLQRLKLSGAGFDFHEFHMLMCPALTDLTLSKTQTPVTTGEIIGLLSSTPRLHSLKLETDIFPCFALDGIVKVVTLQEPC</sequence>
<dbReference type="AlphaFoldDB" id="A0A165R517"/>
<dbReference type="EMBL" id="KV425586">
    <property type="protein sequence ID" value="KZT23317.1"/>
    <property type="molecule type" value="Genomic_DNA"/>
</dbReference>
<dbReference type="OrthoDB" id="3325204at2759"/>
<evidence type="ECO:0000313" key="2">
    <source>
        <dbReference type="Proteomes" id="UP000076761"/>
    </source>
</evidence>
<dbReference type="Gene3D" id="3.80.10.10">
    <property type="entry name" value="Ribonuclease Inhibitor"/>
    <property type="match status" value="1"/>
</dbReference>
<dbReference type="SUPFAM" id="SSF52047">
    <property type="entry name" value="RNI-like"/>
    <property type="match status" value="1"/>
</dbReference>
<proteinExistence type="predicted"/>